<dbReference type="EMBL" id="CAJNOI010000093">
    <property type="protein sequence ID" value="CAF1044832.1"/>
    <property type="molecule type" value="Genomic_DNA"/>
</dbReference>
<evidence type="ECO:0008006" key="7">
    <source>
        <dbReference type="Google" id="ProtNLM"/>
    </source>
</evidence>
<name>A0A814JZY8_9BILA</name>
<sequence length="171" mass="19740">MTTSNTHATIANEQSNHEKETTSHQTSDDRRTLFVSSLRSNITLGDIRRYFTGSTRVIIKRHRTTPQFKYAFVFHRTSEEAERNLRRSEDDCFLGPQSCVEYARSRSSFSNNQQNFGKNKVEVSKIPENVSETDLRHLFDDCNVLKYYPARIVHQAAETTQTKRSSRISSG</sequence>
<dbReference type="EMBL" id="CAJNOM010000103">
    <property type="protein sequence ID" value="CAF1052460.1"/>
    <property type="molecule type" value="Genomic_DNA"/>
</dbReference>
<evidence type="ECO:0000313" key="3">
    <source>
        <dbReference type="EMBL" id="CAF1052460.1"/>
    </source>
</evidence>
<dbReference type="OrthoDB" id="3800936at2759"/>
<dbReference type="Gene3D" id="3.30.70.330">
    <property type="match status" value="2"/>
</dbReference>
<dbReference type="SUPFAM" id="SSF54928">
    <property type="entry name" value="RNA-binding domain, RBD"/>
    <property type="match status" value="1"/>
</dbReference>
<feature type="compositionally biased region" description="Polar residues" evidence="1">
    <location>
        <begin position="1"/>
        <end position="14"/>
    </location>
</feature>
<dbReference type="InterPro" id="IPR035979">
    <property type="entry name" value="RBD_domain_sf"/>
</dbReference>
<comment type="caution">
    <text evidence="2">The sequence shown here is derived from an EMBL/GenBank/DDBJ whole genome shotgun (WGS) entry which is preliminary data.</text>
</comment>
<protein>
    <recommendedName>
        <fullName evidence="7">RRM domain-containing protein</fullName>
    </recommendedName>
</protein>
<evidence type="ECO:0000256" key="1">
    <source>
        <dbReference type="SAM" id="MobiDB-lite"/>
    </source>
</evidence>
<feature type="region of interest" description="Disordered" evidence="1">
    <location>
        <begin position="1"/>
        <end position="30"/>
    </location>
</feature>
<dbReference type="InterPro" id="IPR012677">
    <property type="entry name" value="Nucleotide-bd_a/b_plait_sf"/>
</dbReference>
<dbReference type="GO" id="GO:0003676">
    <property type="term" value="F:nucleic acid binding"/>
    <property type="evidence" value="ECO:0007669"/>
    <property type="project" value="InterPro"/>
</dbReference>
<dbReference type="AlphaFoldDB" id="A0A814JZY8"/>
<dbReference type="EMBL" id="CAJNOM010000137">
    <property type="protein sequence ID" value="CAF1119718.1"/>
    <property type="molecule type" value="Genomic_DNA"/>
</dbReference>
<evidence type="ECO:0000313" key="4">
    <source>
        <dbReference type="EMBL" id="CAF1119718.1"/>
    </source>
</evidence>
<evidence type="ECO:0000313" key="5">
    <source>
        <dbReference type="Proteomes" id="UP000663832"/>
    </source>
</evidence>
<evidence type="ECO:0000313" key="6">
    <source>
        <dbReference type="Proteomes" id="UP000663877"/>
    </source>
</evidence>
<accession>A0A814JZY8</accession>
<dbReference type="Proteomes" id="UP000663877">
    <property type="component" value="Unassembled WGS sequence"/>
</dbReference>
<dbReference type="Proteomes" id="UP000663832">
    <property type="component" value="Unassembled WGS sequence"/>
</dbReference>
<proteinExistence type="predicted"/>
<keyword evidence="5" id="KW-1185">Reference proteome</keyword>
<reference evidence="2" key="1">
    <citation type="submission" date="2021-02" db="EMBL/GenBank/DDBJ databases">
        <authorList>
            <person name="Nowell W R."/>
        </authorList>
    </citation>
    <scope>NUCLEOTIDE SEQUENCE</scope>
</reference>
<organism evidence="2 6">
    <name type="scientific">Adineta steineri</name>
    <dbReference type="NCBI Taxonomy" id="433720"/>
    <lineage>
        <taxon>Eukaryota</taxon>
        <taxon>Metazoa</taxon>
        <taxon>Spiralia</taxon>
        <taxon>Gnathifera</taxon>
        <taxon>Rotifera</taxon>
        <taxon>Eurotatoria</taxon>
        <taxon>Bdelloidea</taxon>
        <taxon>Adinetida</taxon>
        <taxon>Adinetidae</taxon>
        <taxon>Adineta</taxon>
    </lineage>
</organism>
<evidence type="ECO:0000313" key="2">
    <source>
        <dbReference type="EMBL" id="CAF1044832.1"/>
    </source>
</evidence>
<gene>
    <name evidence="2" type="ORF">BJG266_LOCUS18276</name>
    <name evidence="3" type="ORF">QVE165_LOCUS17694</name>
    <name evidence="4" type="ORF">QVE165_LOCUS21322</name>
</gene>
<feature type="compositionally biased region" description="Basic and acidic residues" evidence="1">
    <location>
        <begin position="15"/>
        <end position="30"/>
    </location>
</feature>